<evidence type="ECO:0000256" key="5">
    <source>
        <dbReference type="ARBA" id="ARBA00022842"/>
    </source>
</evidence>
<comment type="similarity">
    <text evidence="2 7">Belongs to the FPP/GGPP synthase family.</text>
</comment>
<dbReference type="PANTHER" id="PTHR43281:SF1">
    <property type="entry name" value="FARNESYL DIPHOSPHATE SYNTHASE"/>
    <property type="match status" value="1"/>
</dbReference>
<dbReference type="AlphaFoldDB" id="A0A4R1K3M9"/>
<dbReference type="PROSITE" id="PS00444">
    <property type="entry name" value="POLYPRENYL_SYNTHASE_2"/>
    <property type="match status" value="1"/>
</dbReference>
<comment type="cofactor">
    <cofactor evidence="1">
        <name>Mg(2+)</name>
        <dbReference type="ChEBI" id="CHEBI:18420"/>
    </cofactor>
</comment>
<dbReference type="Pfam" id="PF00348">
    <property type="entry name" value="polyprenyl_synt"/>
    <property type="match status" value="1"/>
</dbReference>
<dbReference type="GO" id="GO:0005737">
    <property type="term" value="C:cytoplasm"/>
    <property type="evidence" value="ECO:0007669"/>
    <property type="project" value="UniProtKB-ARBA"/>
</dbReference>
<dbReference type="Gene3D" id="1.10.600.10">
    <property type="entry name" value="Farnesyl Diphosphate Synthase"/>
    <property type="match status" value="1"/>
</dbReference>
<accession>A0A4R1K3M9</accession>
<dbReference type="RefSeq" id="WP_131911646.1">
    <property type="nucleotide sequence ID" value="NZ_OU594967.1"/>
</dbReference>
<keyword evidence="5" id="KW-0460">Magnesium</keyword>
<gene>
    <name evidence="8" type="ORF">EV690_0819</name>
</gene>
<evidence type="ECO:0000256" key="1">
    <source>
        <dbReference type="ARBA" id="ARBA00001946"/>
    </source>
</evidence>
<dbReference type="SFLD" id="SFLDG01017">
    <property type="entry name" value="Polyprenyl_Transferase_Like"/>
    <property type="match status" value="1"/>
</dbReference>
<dbReference type="NCBIfam" id="NF007877">
    <property type="entry name" value="PRK10581.1"/>
    <property type="match status" value="1"/>
</dbReference>
<dbReference type="PANTHER" id="PTHR43281">
    <property type="entry name" value="FARNESYL DIPHOSPHATE SYNTHASE"/>
    <property type="match status" value="1"/>
</dbReference>
<evidence type="ECO:0000256" key="2">
    <source>
        <dbReference type="ARBA" id="ARBA00006706"/>
    </source>
</evidence>
<evidence type="ECO:0000256" key="6">
    <source>
        <dbReference type="ARBA" id="ARBA00023229"/>
    </source>
</evidence>
<name>A0A4R1K3M9_9GAMM</name>
<proteinExistence type="inferred from homology"/>
<dbReference type="SUPFAM" id="SSF48576">
    <property type="entry name" value="Terpenoid synthases"/>
    <property type="match status" value="1"/>
</dbReference>
<organism evidence="8 9">
    <name type="scientific">Celerinatantimonas diazotrophica</name>
    <dbReference type="NCBI Taxonomy" id="412034"/>
    <lineage>
        <taxon>Bacteria</taxon>
        <taxon>Pseudomonadati</taxon>
        <taxon>Pseudomonadota</taxon>
        <taxon>Gammaproteobacteria</taxon>
        <taxon>Celerinatantimonadaceae</taxon>
        <taxon>Celerinatantimonas</taxon>
    </lineage>
</organism>
<dbReference type="InterPro" id="IPR008949">
    <property type="entry name" value="Isoprenoid_synthase_dom_sf"/>
</dbReference>
<evidence type="ECO:0000313" key="8">
    <source>
        <dbReference type="EMBL" id="TCK58682.1"/>
    </source>
</evidence>
<evidence type="ECO:0000313" key="9">
    <source>
        <dbReference type="Proteomes" id="UP000295565"/>
    </source>
</evidence>
<dbReference type="InterPro" id="IPR000092">
    <property type="entry name" value="Polyprenyl_synt"/>
</dbReference>
<dbReference type="FunFam" id="1.10.600.10:FF:000001">
    <property type="entry name" value="Geranylgeranyl diphosphate synthase"/>
    <property type="match status" value="1"/>
</dbReference>
<dbReference type="EMBL" id="SMGD01000011">
    <property type="protein sequence ID" value="TCK58682.1"/>
    <property type="molecule type" value="Genomic_DNA"/>
</dbReference>
<dbReference type="PROSITE" id="PS00723">
    <property type="entry name" value="POLYPRENYL_SYNTHASE_1"/>
    <property type="match status" value="1"/>
</dbReference>
<evidence type="ECO:0000256" key="7">
    <source>
        <dbReference type="RuleBase" id="RU004466"/>
    </source>
</evidence>
<comment type="caution">
    <text evidence="8">The sequence shown here is derived from an EMBL/GenBank/DDBJ whole genome shotgun (WGS) entry which is preliminary data.</text>
</comment>
<evidence type="ECO:0000256" key="4">
    <source>
        <dbReference type="ARBA" id="ARBA00022723"/>
    </source>
</evidence>
<keyword evidence="9" id="KW-1185">Reference proteome</keyword>
<dbReference type="InterPro" id="IPR033749">
    <property type="entry name" value="Polyprenyl_synt_CS"/>
</dbReference>
<reference evidence="8 9" key="1">
    <citation type="submission" date="2019-03" db="EMBL/GenBank/DDBJ databases">
        <title>Genomic Encyclopedia of Type Strains, Phase IV (KMG-IV): sequencing the most valuable type-strain genomes for metagenomic binning, comparative biology and taxonomic classification.</title>
        <authorList>
            <person name="Goeker M."/>
        </authorList>
    </citation>
    <scope>NUCLEOTIDE SEQUENCE [LARGE SCALE GENOMIC DNA]</scope>
    <source>
        <strain evidence="8 9">DSM 18577</strain>
    </source>
</reference>
<sequence length="296" mass="32461">MSECLQTILESYRERVDTFILQQLNSLEANAPVLRDAMRYSLVLGGKRIRPVLVYLTAELNQAPTQQVDYVAAAVEAIHAYSLIHDDLPAMDDDKLRRGQPTCHIAFDEATAILAGDALQSWAFTLLTQAQQIPAHTRLTMVQTLSQAAGLQGMCAGQSIDIMATGQRQSLEELEQMHRLKTGALIRAAIQLGAQAAGISKPAERQALDNYGAAIGLAFQVRDDILDVIADTETLGKPQGSDIEHHKSTYPGLLGLAQAEQKCQNLRHQALHELDTLPYNTNKLAALADFIIQRNK</sequence>
<keyword evidence="3 7" id="KW-0808">Transferase</keyword>
<evidence type="ECO:0000256" key="3">
    <source>
        <dbReference type="ARBA" id="ARBA00022679"/>
    </source>
</evidence>
<dbReference type="InterPro" id="IPR053378">
    <property type="entry name" value="Prenyl_diphosphate_synthase"/>
</dbReference>
<dbReference type="SFLD" id="SFLDS00005">
    <property type="entry name" value="Isoprenoid_Synthase_Type_I"/>
    <property type="match status" value="1"/>
</dbReference>
<keyword evidence="6" id="KW-0414">Isoprene biosynthesis</keyword>
<dbReference type="GO" id="GO:0046872">
    <property type="term" value="F:metal ion binding"/>
    <property type="evidence" value="ECO:0007669"/>
    <property type="project" value="UniProtKB-KW"/>
</dbReference>
<dbReference type="OrthoDB" id="9805316at2"/>
<dbReference type="CDD" id="cd00685">
    <property type="entry name" value="Trans_IPPS_HT"/>
    <property type="match status" value="1"/>
</dbReference>
<dbReference type="GO" id="GO:0004659">
    <property type="term" value="F:prenyltransferase activity"/>
    <property type="evidence" value="ECO:0007669"/>
    <property type="project" value="InterPro"/>
</dbReference>
<dbReference type="GO" id="GO:0008654">
    <property type="term" value="P:phospholipid biosynthetic process"/>
    <property type="evidence" value="ECO:0007669"/>
    <property type="project" value="UniProtKB-ARBA"/>
</dbReference>
<dbReference type="Proteomes" id="UP000295565">
    <property type="component" value="Unassembled WGS sequence"/>
</dbReference>
<keyword evidence="4" id="KW-0479">Metal-binding</keyword>
<dbReference type="NCBIfam" id="NF045485">
    <property type="entry name" value="FPPsyn"/>
    <property type="match status" value="1"/>
</dbReference>
<dbReference type="GO" id="GO:0016114">
    <property type="term" value="P:terpenoid biosynthetic process"/>
    <property type="evidence" value="ECO:0007669"/>
    <property type="project" value="UniProtKB-ARBA"/>
</dbReference>
<protein>
    <submittedName>
        <fullName evidence="8">Farnesyl-diphosphate synthase</fullName>
    </submittedName>
</protein>